<dbReference type="EMBL" id="PQGA01000015">
    <property type="protein sequence ID" value="POR48221.1"/>
    <property type="molecule type" value="Genomic_DNA"/>
</dbReference>
<dbReference type="AlphaFoldDB" id="A0A2S4M0H3"/>
<evidence type="ECO:0000256" key="1">
    <source>
        <dbReference type="SAM" id="MobiDB-lite"/>
    </source>
</evidence>
<comment type="caution">
    <text evidence="2">The sequence shown here is derived from an EMBL/GenBank/DDBJ whole genome shotgun (WGS) entry which is preliminary data.</text>
</comment>
<reference evidence="2 3" key="1">
    <citation type="submission" date="2018-01" db="EMBL/GenBank/DDBJ databases">
        <title>Genomic Encyclopedia of Type Strains, Phase III (KMG-III): the genomes of soil and plant-associated and newly described type strains.</title>
        <authorList>
            <person name="Whitman W."/>
        </authorList>
    </citation>
    <scope>NUCLEOTIDE SEQUENCE [LARGE SCALE GENOMIC DNA]</scope>
    <source>
        <strain evidence="2 3">JCM 18070</strain>
    </source>
</reference>
<name>A0A2S4M0H3_9BURK</name>
<protein>
    <submittedName>
        <fullName evidence="2">Uncharacterized protein</fullName>
    </submittedName>
</protein>
<dbReference type="RefSeq" id="WP_103706503.1">
    <property type="nucleotide sequence ID" value="NZ_PQGA01000015.1"/>
</dbReference>
<organism evidence="2 3">
    <name type="scientific">Paraburkholderia eburnea</name>
    <dbReference type="NCBI Taxonomy" id="1189126"/>
    <lineage>
        <taxon>Bacteria</taxon>
        <taxon>Pseudomonadati</taxon>
        <taxon>Pseudomonadota</taxon>
        <taxon>Betaproteobacteria</taxon>
        <taxon>Burkholderiales</taxon>
        <taxon>Burkholderiaceae</taxon>
        <taxon>Paraburkholderia</taxon>
    </lineage>
</organism>
<feature type="compositionally biased region" description="Low complexity" evidence="1">
    <location>
        <begin position="255"/>
        <end position="265"/>
    </location>
</feature>
<feature type="region of interest" description="Disordered" evidence="1">
    <location>
        <begin position="236"/>
        <end position="299"/>
    </location>
</feature>
<gene>
    <name evidence="2" type="ORF">B0G62_115104</name>
</gene>
<proteinExistence type="predicted"/>
<evidence type="ECO:0000313" key="2">
    <source>
        <dbReference type="EMBL" id="POR48221.1"/>
    </source>
</evidence>
<feature type="compositionally biased region" description="Acidic residues" evidence="1">
    <location>
        <begin position="240"/>
        <end position="250"/>
    </location>
</feature>
<keyword evidence="3" id="KW-1185">Reference proteome</keyword>
<dbReference type="Proteomes" id="UP000237381">
    <property type="component" value="Unassembled WGS sequence"/>
</dbReference>
<evidence type="ECO:0000313" key="3">
    <source>
        <dbReference type="Proteomes" id="UP000237381"/>
    </source>
</evidence>
<accession>A0A2S4M0H3</accession>
<dbReference type="OrthoDB" id="9115117at2"/>
<sequence>MPWNTLDVPLDAGWKCTLIPGAEYYDMTGWGRGYRDMSARALYPNAGRDNSFSWNARPLSEVDKGELWEKDRLRQLADDTMAFARHFRPNWDLRTITGEKALRDVQAFVRDSLSLAHWNLPTDNAGVRRLLCDAVAAGKLVPVVNREYYGLPRVAQSDPVPQRWPATGGGGNGYPPRVLSYSEFDALRRANGELPALDSGGVSAALDPLPALGAAARADDGFGLLGAVESAAAALLGGGDDSDESDDAGGDDGGVSDADVFSGDSTPLGDAQPFDYSPNDAPDGDSFDIAKTPNEGDPGTWYTNPGSGQMRMYGDDGQPVVDFDFDHDHGQGVPHAHNWDNGVRGPGVAFSPL</sequence>